<dbReference type="Proteomes" id="UP000093053">
    <property type="component" value="Chromosome"/>
</dbReference>
<protein>
    <recommendedName>
        <fullName evidence="3">HD domain-containing protein</fullName>
    </recommendedName>
</protein>
<dbReference type="STRING" id="1586287.BBK82_37915"/>
<keyword evidence="2" id="KW-1185">Reference proteome</keyword>
<dbReference type="PANTHER" id="PTHR35569">
    <property type="entry name" value="CYANAMIDE HYDRATASE DDI2-RELATED"/>
    <property type="match status" value="1"/>
</dbReference>
<dbReference type="AlphaFoldDB" id="A0A1B2HT51"/>
<gene>
    <name evidence="1" type="ORF">BBK82_37915</name>
</gene>
<dbReference type="KEGG" id="led:BBK82_37915"/>
<evidence type="ECO:0000313" key="1">
    <source>
        <dbReference type="EMBL" id="ANZ40907.1"/>
    </source>
</evidence>
<proteinExistence type="predicted"/>
<organism evidence="1 2">
    <name type="scientific">Lentzea guizhouensis</name>
    <dbReference type="NCBI Taxonomy" id="1586287"/>
    <lineage>
        <taxon>Bacteria</taxon>
        <taxon>Bacillati</taxon>
        <taxon>Actinomycetota</taxon>
        <taxon>Actinomycetes</taxon>
        <taxon>Pseudonocardiales</taxon>
        <taxon>Pseudonocardiaceae</taxon>
        <taxon>Lentzea</taxon>
    </lineage>
</organism>
<reference evidence="1 2" key="1">
    <citation type="submission" date="2016-07" db="EMBL/GenBank/DDBJ databases">
        <title>Complete genome sequence of the Lentzea guizhouensis DHS C013.</title>
        <authorList>
            <person name="Cao C."/>
        </authorList>
    </citation>
    <scope>NUCLEOTIDE SEQUENCE [LARGE SCALE GENOMIC DNA]</scope>
    <source>
        <strain evidence="1 2">DHS C013</strain>
    </source>
</reference>
<dbReference type="Gene3D" id="1.10.3210.10">
    <property type="entry name" value="Hypothetical protein af1432"/>
    <property type="match status" value="1"/>
</dbReference>
<dbReference type="EMBL" id="CP016793">
    <property type="protein sequence ID" value="ANZ40907.1"/>
    <property type="molecule type" value="Genomic_DNA"/>
</dbReference>
<name>A0A1B2HT51_9PSEU</name>
<dbReference type="RefSeq" id="WP_065919244.1">
    <property type="nucleotide sequence ID" value="NZ_CP016793.1"/>
</dbReference>
<evidence type="ECO:0000313" key="2">
    <source>
        <dbReference type="Proteomes" id="UP000093053"/>
    </source>
</evidence>
<accession>A0A1B2HT51</accession>
<evidence type="ECO:0008006" key="3">
    <source>
        <dbReference type="Google" id="ProtNLM"/>
    </source>
</evidence>
<dbReference type="PANTHER" id="PTHR35569:SF1">
    <property type="entry name" value="CYANAMIDE HYDRATASE DDI2-RELATED"/>
    <property type="match status" value="1"/>
</dbReference>
<sequence length="214" mass="23154">MVTNSPLGLSNPDIVSSPVRQAVVDHVLAHETLAIAHHSLRTYFFAIKVADVRGLRRGVDYHDDALFFASVLHDLGLSDAGEARPDRFEVAGADLATEFLAHQGVSSEVLDVVWDAIALHTTFGIADRRGVVCGLVLAGTALDFGHGSDFLSDEEAAAINDAFPRLDINTALGRSIIAQAERNRAKAPHLSTADYFYRSVHGFDRSFTSRWGAV</sequence>
<dbReference type="OrthoDB" id="8478129at2"/>
<dbReference type="SUPFAM" id="SSF109604">
    <property type="entry name" value="HD-domain/PDEase-like"/>
    <property type="match status" value="1"/>
</dbReference>